<dbReference type="Proteomes" id="UP001501116">
    <property type="component" value="Unassembled WGS sequence"/>
</dbReference>
<evidence type="ECO:0000256" key="2">
    <source>
        <dbReference type="SAM" id="SignalP"/>
    </source>
</evidence>
<dbReference type="InterPro" id="IPR006311">
    <property type="entry name" value="TAT_signal"/>
</dbReference>
<evidence type="ECO:0008006" key="5">
    <source>
        <dbReference type="Google" id="ProtNLM"/>
    </source>
</evidence>
<dbReference type="PROSITE" id="PS51318">
    <property type="entry name" value="TAT"/>
    <property type="match status" value="1"/>
</dbReference>
<keyword evidence="4" id="KW-1185">Reference proteome</keyword>
<dbReference type="EMBL" id="BAAANN010000039">
    <property type="protein sequence ID" value="GAA1983731.1"/>
    <property type="molecule type" value="Genomic_DNA"/>
</dbReference>
<proteinExistence type="predicted"/>
<accession>A0ABP5DNX7</accession>
<feature type="region of interest" description="Disordered" evidence="1">
    <location>
        <begin position="209"/>
        <end position="234"/>
    </location>
</feature>
<name>A0ABP5DNX7_9PSEU</name>
<protein>
    <recommendedName>
        <fullName evidence="5">Secreted protein</fullName>
    </recommendedName>
</protein>
<evidence type="ECO:0000313" key="3">
    <source>
        <dbReference type="EMBL" id="GAA1983731.1"/>
    </source>
</evidence>
<dbReference type="RefSeq" id="WP_344429157.1">
    <property type="nucleotide sequence ID" value="NZ_BAAANN010000039.1"/>
</dbReference>
<gene>
    <name evidence="3" type="ORF">GCM10009754_71130</name>
</gene>
<evidence type="ECO:0000256" key="1">
    <source>
        <dbReference type="SAM" id="MobiDB-lite"/>
    </source>
</evidence>
<comment type="caution">
    <text evidence="3">The sequence shown here is derived from an EMBL/GenBank/DDBJ whole genome shotgun (WGS) entry which is preliminary data.</text>
</comment>
<feature type="signal peptide" evidence="2">
    <location>
        <begin position="1"/>
        <end position="24"/>
    </location>
</feature>
<feature type="chain" id="PRO_5045863919" description="Secreted protein" evidence="2">
    <location>
        <begin position="25"/>
        <end position="450"/>
    </location>
</feature>
<organism evidence="3 4">
    <name type="scientific">Amycolatopsis minnesotensis</name>
    <dbReference type="NCBI Taxonomy" id="337894"/>
    <lineage>
        <taxon>Bacteria</taxon>
        <taxon>Bacillati</taxon>
        <taxon>Actinomycetota</taxon>
        <taxon>Actinomycetes</taxon>
        <taxon>Pseudonocardiales</taxon>
        <taxon>Pseudonocardiaceae</taxon>
        <taxon>Amycolatopsis</taxon>
    </lineage>
</organism>
<keyword evidence="2" id="KW-0732">Signal</keyword>
<reference evidence="4" key="1">
    <citation type="journal article" date="2019" name="Int. J. Syst. Evol. Microbiol.">
        <title>The Global Catalogue of Microorganisms (GCM) 10K type strain sequencing project: providing services to taxonomists for standard genome sequencing and annotation.</title>
        <authorList>
            <consortium name="The Broad Institute Genomics Platform"/>
            <consortium name="The Broad Institute Genome Sequencing Center for Infectious Disease"/>
            <person name="Wu L."/>
            <person name="Ma J."/>
        </authorList>
    </citation>
    <scope>NUCLEOTIDE SEQUENCE [LARGE SCALE GENOMIC DNA]</scope>
    <source>
        <strain evidence="4">JCM 14545</strain>
    </source>
</reference>
<evidence type="ECO:0000313" key="4">
    <source>
        <dbReference type="Proteomes" id="UP001501116"/>
    </source>
</evidence>
<sequence length="450" mass="46002">MRSRRRFGRALTAFTAGVGGVALAAGAAAGASPPSKPSTDSVRHQVVAKTEYDCGTGEGAVAQKLPVEITATLPNFVEQGKPVKVDDLAFSFSLAHDAIPPSPAPTSTSGEPSTVVTARGSATADLGTTVAGKRTTTPLKLSIDDTPVNPAGTTTFTAKGGTAAAIGSATSTVLLDMGAPVITLGSGTAETTFTCTADAPTTLGSALVRTEDGRTPDNSKPATGKKTTPLAAGGTAETLSEPGYIYFGVEPFKIDGYSTVKKAKTRLKIDTVLVNNIFGSPLETGLPSKQTGDLRFSVMKANLLGFDFVPTSADVELLPPDYEGGNATVPAAVILYPGDITSHLEVFVRITNVKVNGVPLDVGPNCRTATPASIDLTTTIWDPVAGGILKTDPAAKDPRYRGFTLPAFTGCGRTEPLSPLISGLNSGPDNQACITGRGLSTPPDPSAPKC</sequence>